<dbReference type="PANTHER" id="PTHR47067">
    <property type="entry name" value="TPX2 (TARGETING PROTEIN FOR XKLP2) PROTEIN FAMILY-RELATED"/>
    <property type="match status" value="1"/>
</dbReference>
<feature type="compositionally biased region" description="Basic and acidic residues" evidence="1">
    <location>
        <begin position="150"/>
        <end position="166"/>
    </location>
</feature>
<evidence type="ECO:0000256" key="1">
    <source>
        <dbReference type="SAM" id="MobiDB-lite"/>
    </source>
</evidence>
<evidence type="ECO:0000313" key="3">
    <source>
        <dbReference type="Proteomes" id="UP000712600"/>
    </source>
</evidence>
<feature type="region of interest" description="Disordered" evidence="1">
    <location>
        <begin position="150"/>
        <end position="173"/>
    </location>
</feature>
<dbReference type="InterPro" id="IPR044216">
    <property type="entry name" value="WDL7"/>
</dbReference>
<protein>
    <submittedName>
        <fullName evidence="2">Uncharacterized protein</fullName>
    </submittedName>
</protein>
<feature type="compositionally biased region" description="Basic and acidic residues" evidence="1">
    <location>
        <begin position="353"/>
        <end position="369"/>
    </location>
</feature>
<reference evidence="2" key="1">
    <citation type="submission" date="2019-12" db="EMBL/GenBank/DDBJ databases">
        <title>Genome sequencing and annotation of Brassica cretica.</title>
        <authorList>
            <person name="Studholme D.J."/>
            <person name="Sarris P."/>
        </authorList>
    </citation>
    <scope>NUCLEOTIDE SEQUENCE</scope>
    <source>
        <strain evidence="2">PFS-109/04</strain>
        <tissue evidence="2">Leaf</tissue>
    </source>
</reference>
<comment type="caution">
    <text evidence="2">The sequence shown here is derived from an EMBL/GenBank/DDBJ whole genome shotgun (WGS) entry which is preliminary data.</text>
</comment>
<dbReference type="PANTHER" id="PTHR47067:SF7">
    <property type="entry name" value="TPX2 (TARGETING PROTEIN FOR XKLP2) PROTEIN FAMILY"/>
    <property type="match status" value="1"/>
</dbReference>
<dbReference type="EMBL" id="QGKX02000996">
    <property type="protein sequence ID" value="KAF3557204.1"/>
    <property type="molecule type" value="Genomic_DNA"/>
</dbReference>
<feature type="non-terminal residue" evidence="2">
    <location>
        <position position="1"/>
    </location>
</feature>
<evidence type="ECO:0000313" key="2">
    <source>
        <dbReference type="EMBL" id="KAF3557204.1"/>
    </source>
</evidence>
<proteinExistence type="predicted"/>
<organism evidence="2 3">
    <name type="scientific">Brassica cretica</name>
    <name type="common">Mustard</name>
    <dbReference type="NCBI Taxonomy" id="69181"/>
    <lineage>
        <taxon>Eukaryota</taxon>
        <taxon>Viridiplantae</taxon>
        <taxon>Streptophyta</taxon>
        <taxon>Embryophyta</taxon>
        <taxon>Tracheophyta</taxon>
        <taxon>Spermatophyta</taxon>
        <taxon>Magnoliopsida</taxon>
        <taxon>eudicotyledons</taxon>
        <taxon>Gunneridae</taxon>
        <taxon>Pentapetalae</taxon>
        <taxon>rosids</taxon>
        <taxon>malvids</taxon>
        <taxon>Brassicales</taxon>
        <taxon>Brassicaceae</taxon>
        <taxon>Brassiceae</taxon>
        <taxon>Brassica</taxon>
    </lineage>
</organism>
<dbReference type="Proteomes" id="UP000712600">
    <property type="component" value="Unassembled WGS sequence"/>
</dbReference>
<feature type="region of interest" description="Disordered" evidence="1">
    <location>
        <begin position="353"/>
        <end position="376"/>
    </location>
</feature>
<dbReference type="AlphaFoldDB" id="A0A8S9QW71"/>
<gene>
    <name evidence="2" type="ORF">F2Q69_00016358</name>
</gene>
<name>A0A8S9QW71_BRACR</name>
<accession>A0A8S9QW71</accession>
<sequence>MGESAVLFHSYSFAAPLSRHESHEDNTIHALSQSVSFGRFTTESLEWGKWSSFSHKKIAEAKKAKQQVQPESVAVLLNTLETLTKDEVKEEERGETELVLCGEELVSSIEKDEEEPKRTSEPEDVVEAKTVIEDDLQAVIEVLDGLEEMENHAEDGSSSVEEERKSVTKNSSLFRSEAPDKAMELVVTRKTREKFFRTERRLAMGESAVLFHSYLFAAPLSRHESHEDNTIHALSQSVSFGRFTTESLEWGKWSSFSHKKIAEAKKAKQQVQPESVAVLLNTLETLTKDEVKEEERGETELVLCGEELVSSIEKDEEEPKRTSEPEDVVEAKTVIEDDLQAVIEVLDGLEEMENHAEDGSSSVEEERKSVTKNSSLFRSEAPDKATELVVTMICSVLLVSLNKSCVKLRNLDIVSCILIQADEVEAFVHKSQCLKKILVEENKITEAAPKWASSLEGLPEFAGYSCVKLVEHGGKMLVLWDMYAPASGFREEIIWCAEIKLERRSCEEIRGEVEWFDAVLKVPKSYEF</sequence>